<sequence>MRLLPLLFLAGLVAATAAQAQTGTQPDDPGEGGGGGSVSCLDLGSRAMEATMVIRQHASTLSAGITSDARAEGIVVLAWLDQWTGRLRGIVELAEFVPCFDDGDRETYRRALATAGRVANTARDELLRTPAAAQAPRRR</sequence>
<evidence type="ECO:0000313" key="2">
    <source>
        <dbReference type="EMBL" id="MBR0652988.1"/>
    </source>
</evidence>
<accession>A0ABS5EPP6</accession>
<dbReference type="Proteomes" id="UP000698752">
    <property type="component" value="Unassembled WGS sequence"/>
</dbReference>
<protein>
    <submittedName>
        <fullName evidence="2">Uncharacterized protein</fullName>
    </submittedName>
</protein>
<comment type="caution">
    <text evidence="2">The sequence shown here is derived from an EMBL/GenBank/DDBJ whole genome shotgun (WGS) entry which is preliminary data.</text>
</comment>
<dbReference type="EMBL" id="JAAEDI010000038">
    <property type="protein sequence ID" value="MBR0652988.1"/>
    <property type="molecule type" value="Genomic_DNA"/>
</dbReference>
<evidence type="ECO:0000256" key="1">
    <source>
        <dbReference type="SAM" id="SignalP"/>
    </source>
</evidence>
<organism evidence="2 3">
    <name type="scientific">Neoroseomonas terrae</name>
    <dbReference type="NCBI Taxonomy" id="424799"/>
    <lineage>
        <taxon>Bacteria</taxon>
        <taxon>Pseudomonadati</taxon>
        <taxon>Pseudomonadota</taxon>
        <taxon>Alphaproteobacteria</taxon>
        <taxon>Acetobacterales</taxon>
        <taxon>Acetobacteraceae</taxon>
        <taxon>Neoroseomonas</taxon>
    </lineage>
</organism>
<feature type="signal peptide" evidence="1">
    <location>
        <begin position="1"/>
        <end position="20"/>
    </location>
</feature>
<evidence type="ECO:0000313" key="3">
    <source>
        <dbReference type="Proteomes" id="UP000698752"/>
    </source>
</evidence>
<name>A0ABS5EPP6_9PROT</name>
<dbReference type="RefSeq" id="WP_211871701.1">
    <property type="nucleotide sequence ID" value="NZ_JAAEDI010000038.1"/>
</dbReference>
<keyword evidence="3" id="KW-1185">Reference proteome</keyword>
<feature type="chain" id="PRO_5045875396" evidence="1">
    <location>
        <begin position="21"/>
        <end position="139"/>
    </location>
</feature>
<keyword evidence="1" id="KW-0732">Signal</keyword>
<reference evidence="3" key="1">
    <citation type="journal article" date="2021" name="Syst. Appl. Microbiol.">
        <title>Roseomonas hellenica sp. nov., isolated from roots of wild-growing Alkanna tinctoria.</title>
        <authorList>
            <person name="Rat A."/>
            <person name="Naranjo H.D."/>
            <person name="Lebbe L."/>
            <person name="Cnockaert M."/>
            <person name="Krigas N."/>
            <person name="Grigoriadou K."/>
            <person name="Maloupa E."/>
            <person name="Willems A."/>
        </authorList>
    </citation>
    <scope>NUCLEOTIDE SEQUENCE [LARGE SCALE GENOMIC DNA]</scope>
    <source>
        <strain evidence="3">LMG 31159</strain>
    </source>
</reference>
<gene>
    <name evidence="2" type="ORF">GXW78_25255</name>
</gene>
<proteinExistence type="predicted"/>